<dbReference type="EMBL" id="LR862152">
    <property type="protein sequence ID" value="CAD1834731.1"/>
    <property type="molecule type" value="Genomic_DNA"/>
</dbReference>
<evidence type="ECO:0000313" key="1">
    <source>
        <dbReference type="EMBL" id="CAD1834731.1"/>
    </source>
</evidence>
<reference evidence="1" key="1">
    <citation type="submission" date="2020-07" db="EMBL/GenBank/DDBJ databases">
        <authorList>
            <person name="Lin J."/>
        </authorList>
    </citation>
    <scope>NUCLEOTIDE SEQUENCE</scope>
</reference>
<evidence type="ECO:0008006" key="2">
    <source>
        <dbReference type="Google" id="ProtNLM"/>
    </source>
</evidence>
<sequence length="350" mass="38764">MVVLKRIVDGNLFTITNVYGPTAAILRADFFHEIRAIGVLSTGAWTVLGDFNVLLSVQDKNGPTANGCPDFGAPGSRFYIQFESYWLRHPAVFDVVSTAWNSNSRLTDSDPVSLFSLKINSVQSALSSWSAGDANTKFFHLKANARQNKNFISKLSNGSVTLSSPEPIAEHLFFFFYNQLGVAHDPSAKIDLHAVYGDETFDLSSLQTPFTLAEVKRAVFSSAPEKALGLDGLPMLFYQRFWNLLKDDIMSVFNSFYNNTAEIDLINTSWLCLIPKKKEALIANDFRPIGLLCPYTHPPSTYSQRPGSTIEDRLRAGLRPNKLAFPDRPTTCLGLYSVLDRLDSSPASDG</sequence>
<gene>
    <name evidence="1" type="ORF">CB5_LOCUS17942</name>
</gene>
<protein>
    <recommendedName>
        <fullName evidence="2">Reverse transcriptase</fullName>
    </recommendedName>
</protein>
<organism evidence="1">
    <name type="scientific">Ananas comosus var. bracteatus</name>
    <name type="common">red pineapple</name>
    <dbReference type="NCBI Taxonomy" id="296719"/>
    <lineage>
        <taxon>Eukaryota</taxon>
        <taxon>Viridiplantae</taxon>
        <taxon>Streptophyta</taxon>
        <taxon>Embryophyta</taxon>
        <taxon>Tracheophyta</taxon>
        <taxon>Spermatophyta</taxon>
        <taxon>Magnoliopsida</taxon>
        <taxon>Liliopsida</taxon>
        <taxon>Poales</taxon>
        <taxon>Bromeliaceae</taxon>
        <taxon>Bromelioideae</taxon>
        <taxon>Ananas</taxon>
    </lineage>
</organism>
<proteinExistence type="predicted"/>
<dbReference type="AlphaFoldDB" id="A0A6V7PVD5"/>
<name>A0A6V7PVD5_ANACO</name>
<accession>A0A6V7PVD5</accession>